<dbReference type="PANTHER" id="PTHR30283">
    <property type="entry name" value="PEROXIDE STRESS RESPONSE PROTEIN YAAA"/>
    <property type="match status" value="1"/>
</dbReference>
<gene>
    <name evidence="2" type="ORF">DC366_10170</name>
</gene>
<dbReference type="InterPro" id="IPR005583">
    <property type="entry name" value="YaaA"/>
</dbReference>
<sequence length="253" mass="27693">MLVVISPAKKLDMSPTDTAATVPGFAKDANALARVAGDLTQAELQDLMSISADLAKLNAERFADFGEMDSKPAALAFAGDTYQGLEAGSLDEAELDWAQDHLRILSGLYGLLRPRDAIQPYRLEMGSKLKTEKGKSLYEYWDDRIAEALNRHAAEVDAKVLVNCASQEYFGAVDLDALKLRVVTPVFMEDKGGDPKIVSFYAKKARGAMARFIIQNRLTDAEALQDFDTGGYAYRPELSEDDKPVFVRSADAS</sequence>
<accession>A0A2T7G6H0</accession>
<evidence type="ECO:0000313" key="2">
    <source>
        <dbReference type="EMBL" id="PVA10021.1"/>
    </source>
</evidence>
<dbReference type="HAMAP" id="MF_00652">
    <property type="entry name" value="UPF0246"/>
    <property type="match status" value="1"/>
</dbReference>
<reference evidence="2 3" key="1">
    <citation type="submission" date="2018-04" db="EMBL/GenBank/DDBJ databases">
        <title>Pelagivirga bohaiensis gen. nov., sp. nov., a bacterium isolated from the Bohai Sea.</title>
        <authorList>
            <person name="Ji X."/>
        </authorList>
    </citation>
    <scope>NUCLEOTIDE SEQUENCE [LARGE SCALE GENOMIC DNA]</scope>
    <source>
        <strain evidence="2 3">BH-SD19</strain>
    </source>
</reference>
<dbReference type="Proteomes" id="UP000244446">
    <property type="component" value="Unassembled WGS sequence"/>
</dbReference>
<keyword evidence="3" id="KW-1185">Reference proteome</keyword>
<dbReference type="GO" id="GO:0005829">
    <property type="term" value="C:cytosol"/>
    <property type="evidence" value="ECO:0007669"/>
    <property type="project" value="TreeGrafter"/>
</dbReference>
<evidence type="ECO:0000256" key="1">
    <source>
        <dbReference type="HAMAP-Rule" id="MF_00652"/>
    </source>
</evidence>
<comment type="caution">
    <text evidence="2">The sequence shown here is derived from an EMBL/GenBank/DDBJ whole genome shotgun (WGS) entry which is preliminary data.</text>
</comment>
<dbReference type="EMBL" id="QCYH01000005">
    <property type="protein sequence ID" value="PVA10021.1"/>
    <property type="molecule type" value="Genomic_DNA"/>
</dbReference>
<dbReference type="NCBIfam" id="NF002542">
    <property type="entry name" value="PRK02101.1-3"/>
    <property type="match status" value="1"/>
</dbReference>
<name>A0A2T7G6H0_9RHOB</name>
<evidence type="ECO:0000313" key="3">
    <source>
        <dbReference type="Proteomes" id="UP000244446"/>
    </source>
</evidence>
<comment type="similarity">
    <text evidence="1">Belongs to the UPF0246 family.</text>
</comment>
<dbReference type="RefSeq" id="WP_108692103.1">
    <property type="nucleotide sequence ID" value="NZ_QCYH01000005.1"/>
</dbReference>
<dbReference type="GO" id="GO:0033194">
    <property type="term" value="P:response to hydroperoxide"/>
    <property type="evidence" value="ECO:0007669"/>
    <property type="project" value="TreeGrafter"/>
</dbReference>
<proteinExistence type="inferred from homology"/>
<dbReference type="Pfam" id="PF03883">
    <property type="entry name" value="H2O2_YaaD"/>
    <property type="match status" value="1"/>
</dbReference>
<organism evidence="2 3">
    <name type="scientific">Pelagivirga sediminicola</name>
    <dbReference type="NCBI Taxonomy" id="2170575"/>
    <lineage>
        <taxon>Bacteria</taxon>
        <taxon>Pseudomonadati</taxon>
        <taxon>Pseudomonadota</taxon>
        <taxon>Alphaproteobacteria</taxon>
        <taxon>Rhodobacterales</taxon>
        <taxon>Paracoccaceae</taxon>
        <taxon>Pelagivirga</taxon>
    </lineage>
</organism>
<dbReference type="AlphaFoldDB" id="A0A2T7G6H0"/>
<dbReference type="OrthoDB" id="9777133at2"/>
<protein>
    <recommendedName>
        <fullName evidence="1">UPF0246 protein DC366_10170</fullName>
    </recommendedName>
</protein>
<dbReference type="PANTHER" id="PTHR30283:SF4">
    <property type="entry name" value="PEROXIDE STRESS RESISTANCE PROTEIN YAAA"/>
    <property type="match status" value="1"/>
</dbReference>